<reference evidence="3 4" key="1">
    <citation type="submission" date="2018-08" db="EMBL/GenBank/DDBJ databases">
        <title>A genome reference for cultivated species of the human gut microbiota.</title>
        <authorList>
            <person name="Zou Y."/>
            <person name="Xue W."/>
            <person name="Luo G."/>
        </authorList>
    </citation>
    <scope>NUCLEOTIDE SEQUENCE [LARGE SCALE GENOMIC DNA]</scope>
    <source>
        <strain evidence="3 4">AM07-24</strain>
    </source>
</reference>
<dbReference type="SUPFAM" id="SSF48317">
    <property type="entry name" value="Acid phosphatase/Vanadium-dependent haloperoxidase"/>
    <property type="match status" value="1"/>
</dbReference>
<comment type="caution">
    <text evidence="3">The sequence shown here is derived from an EMBL/GenBank/DDBJ whole genome shotgun (WGS) entry which is preliminary data.</text>
</comment>
<keyword evidence="1" id="KW-0472">Membrane</keyword>
<name>A0A415E8S6_9FIRM</name>
<organism evidence="3 4">
    <name type="scientific">Emergencia timonensis</name>
    <dbReference type="NCBI Taxonomy" id="1776384"/>
    <lineage>
        <taxon>Bacteria</taxon>
        <taxon>Bacillati</taxon>
        <taxon>Bacillota</taxon>
        <taxon>Clostridia</taxon>
        <taxon>Peptostreptococcales</taxon>
        <taxon>Anaerovoracaceae</taxon>
        <taxon>Emergencia</taxon>
    </lineage>
</organism>
<evidence type="ECO:0000256" key="1">
    <source>
        <dbReference type="SAM" id="Phobius"/>
    </source>
</evidence>
<dbReference type="Pfam" id="PF14378">
    <property type="entry name" value="PAP2_3"/>
    <property type="match status" value="1"/>
</dbReference>
<accession>A0A415E8S6</accession>
<sequence length="226" mass="25944">MEKFIPSYAFFSLISCFAVNCLVYWATQLLASGMYHYDLTTAFDRAVPFVPQWVSIYILSYPFWVISYALTSKHNSKEFWYRFVFADILARVVCGVIFVAFPTTNIRPDAMGDGLLDMAMDFIYFMDEPYNLFPSIHCLASLMCYLGIRKCDDIPRWYKLSTLLFAILIFASTQFTKQHYIVDVAGGIAVALICFAVSMGTNGYQKLMACFDRLNQRVFGEVIDEE</sequence>
<feature type="domain" description="Inositolphosphotransferase Aur1/Ipt1" evidence="2">
    <location>
        <begin position="65"/>
        <end position="196"/>
    </location>
</feature>
<dbReference type="EMBL" id="QRMS01000001">
    <property type="protein sequence ID" value="RHJ90114.1"/>
    <property type="molecule type" value="Genomic_DNA"/>
</dbReference>
<feature type="transmembrane region" description="Helical" evidence="1">
    <location>
        <begin position="157"/>
        <end position="175"/>
    </location>
</feature>
<feature type="transmembrane region" description="Helical" evidence="1">
    <location>
        <begin position="130"/>
        <end position="148"/>
    </location>
</feature>
<evidence type="ECO:0000313" key="3">
    <source>
        <dbReference type="EMBL" id="RHJ90114.1"/>
    </source>
</evidence>
<dbReference type="RefSeq" id="WP_067543417.1">
    <property type="nucleotide sequence ID" value="NZ_CATXAO010000002.1"/>
</dbReference>
<dbReference type="Proteomes" id="UP000284841">
    <property type="component" value="Unassembled WGS sequence"/>
</dbReference>
<keyword evidence="1" id="KW-0812">Transmembrane</keyword>
<keyword evidence="1" id="KW-1133">Transmembrane helix</keyword>
<evidence type="ECO:0000259" key="2">
    <source>
        <dbReference type="Pfam" id="PF14378"/>
    </source>
</evidence>
<evidence type="ECO:0000313" key="4">
    <source>
        <dbReference type="Proteomes" id="UP000284841"/>
    </source>
</evidence>
<dbReference type="OrthoDB" id="9790723at2"/>
<dbReference type="STRING" id="1776384.GCA_900086585_03138"/>
<dbReference type="InterPro" id="IPR026841">
    <property type="entry name" value="Aur1/Ipt1"/>
</dbReference>
<dbReference type="GO" id="GO:0016020">
    <property type="term" value="C:membrane"/>
    <property type="evidence" value="ECO:0007669"/>
    <property type="project" value="UniProtKB-SubCell"/>
</dbReference>
<keyword evidence="4" id="KW-1185">Reference proteome</keyword>
<feature type="transmembrane region" description="Helical" evidence="1">
    <location>
        <begin position="46"/>
        <end position="67"/>
    </location>
</feature>
<gene>
    <name evidence="3" type="ORF">DW099_04245</name>
</gene>
<proteinExistence type="predicted"/>
<feature type="transmembrane region" description="Helical" evidence="1">
    <location>
        <begin position="7"/>
        <end position="26"/>
    </location>
</feature>
<feature type="transmembrane region" description="Helical" evidence="1">
    <location>
        <begin position="181"/>
        <end position="199"/>
    </location>
</feature>
<feature type="transmembrane region" description="Helical" evidence="1">
    <location>
        <begin position="79"/>
        <end position="101"/>
    </location>
</feature>
<dbReference type="PROSITE" id="PS51257">
    <property type="entry name" value="PROKAR_LIPOPROTEIN"/>
    <property type="match status" value="1"/>
</dbReference>
<dbReference type="AlphaFoldDB" id="A0A415E8S6"/>
<dbReference type="InterPro" id="IPR036938">
    <property type="entry name" value="PAP2/HPO_sf"/>
</dbReference>
<protein>
    <submittedName>
        <fullName evidence="3">Phosphatidic acid phosphatase</fullName>
    </submittedName>
</protein>